<gene>
    <name evidence="2" type="ORF">EXIGLDRAFT_732741</name>
</gene>
<name>A0A165BEX0_EXIGL</name>
<keyword evidence="3" id="KW-1185">Reference proteome</keyword>
<evidence type="ECO:0000256" key="1">
    <source>
        <dbReference type="SAM" id="MobiDB-lite"/>
    </source>
</evidence>
<dbReference type="AlphaFoldDB" id="A0A165BEX0"/>
<protein>
    <submittedName>
        <fullName evidence="2">Uncharacterized protein</fullName>
    </submittedName>
</protein>
<proteinExistence type="predicted"/>
<feature type="compositionally biased region" description="Basic and acidic residues" evidence="1">
    <location>
        <begin position="157"/>
        <end position="168"/>
    </location>
</feature>
<dbReference type="EMBL" id="KV426476">
    <property type="protein sequence ID" value="KZV80486.1"/>
    <property type="molecule type" value="Genomic_DNA"/>
</dbReference>
<organism evidence="2 3">
    <name type="scientific">Exidia glandulosa HHB12029</name>
    <dbReference type="NCBI Taxonomy" id="1314781"/>
    <lineage>
        <taxon>Eukaryota</taxon>
        <taxon>Fungi</taxon>
        <taxon>Dikarya</taxon>
        <taxon>Basidiomycota</taxon>
        <taxon>Agaricomycotina</taxon>
        <taxon>Agaricomycetes</taxon>
        <taxon>Auriculariales</taxon>
        <taxon>Exidiaceae</taxon>
        <taxon>Exidia</taxon>
    </lineage>
</organism>
<accession>A0A165BEX0</accession>
<evidence type="ECO:0000313" key="3">
    <source>
        <dbReference type="Proteomes" id="UP000077266"/>
    </source>
</evidence>
<feature type="region of interest" description="Disordered" evidence="1">
    <location>
        <begin position="107"/>
        <end position="168"/>
    </location>
</feature>
<dbReference type="Proteomes" id="UP000077266">
    <property type="component" value="Unassembled WGS sequence"/>
</dbReference>
<reference evidence="2 3" key="1">
    <citation type="journal article" date="2016" name="Mol. Biol. Evol.">
        <title>Comparative Genomics of Early-Diverging Mushroom-Forming Fungi Provides Insights into the Origins of Lignocellulose Decay Capabilities.</title>
        <authorList>
            <person name="Nagy L.G."/>
            <person name="Riley R."/>
            <person name="Tritt A."/>
            <person name="Adam C."/>
            <person name="Daum C."/>
            <person name="Floudas D."/>
            <person name="Sun H."/>
            <person name="Yadav J.S."/>
            <person name="Pangilinan J."/>
            <person name="Larsson K.H."/>
            <person name="Matsuura K."/>
            <person name="Barry K."/>
            <person name="Labutti K."/>
            <person name="Kuo R."/>
            <person name="Ohm R.A."/>
            <person name="Bhattacharya S.S."/>
            <person name="Shirouzu T."/>
            <person name="Yoshinaga Y."/>
            <person name="Martin F.M."/>
            <person name="Grigoriev I.V."/>
            <person name="Hibbett D.S."/>
        </authorList>
    </citation>
    <scope>NUCLEOTIDE SEQUENCE [LARGE SCALE GENOMIC DNA]</scope>
    <source>
        <strain evidence="2 3">HHB12029</strain>
    </source>
</reference>
<dbReference type="InParanoid" id="A0A165BEX0"/>
<sequence>MRSLAAVFRRRVDLVAQPRRTIAWVSFAVRYNALSRVDRPACAYTPSGVRRSVRHAFGLLDLLNARGFAARSAPGASSHVRSVRSTILVRSGCTFCSRPTLEHLKRVNESNGPCTNGQSVRRRLPRPPTSLTQDRPPLRSPSAYTLKDVRSSASARQAHERQLVEHAV</sequence>
<feature type="compositionally biased region" description="Polar residues" evidence="1">
    <location>
        <begin position="109"/>
        <end position="119"/>
    </location>
</feature>
<evidence type="ECO:0000313" key="2">
    <source>
        <dbReference type="EMBL" id="KZV80486.1"/>
    </source>
</evidence>